<dbReference type="InterPro" id="IPR002018">
    <property type="entry name" value="CarbesteraseB"/>
</dbReference>
<evidence type="ECO:0000256" key="2">
    <source>
        <dbReference type="ARBA" id="ARBA00022801"/>
    </source>
</evidence>
<dbReference type="PROSITE" id="PS00122">
    <property type="entry name" value="CARBOXYLESTERASE_B_1"/>
    <property type="match status" value="1"/>
</dbReference>
<dbReference type="RefSeq" id="XP_053025511.1">
    <property type="nucleotide sequence ID" value="XM_053161578.1"/>
</dbReference>
<proteinExistence type="inferred from homology"/>
<dbReference type="Gene3D" id="3.40.50.1820">
    <property type="entry name" value="alpha/beta hydrolase"/>
    <property type="match status" value="1"/>
</dbReference>
<accession>A0ABY7CXL8</accession>
<feature type="chain" id="PRO_5044965572" description="Carboxylic ester hydrolase" evidence="3">
    <location>
        <begin position="25"/>
        <end position="568"/>
    </location>
</feature>
<gene>
    <name evidence="5" type="ORF">PtA15_11A648</name>
</gene>
<dbReference type="GeneID" id="77802473"/>
<evidence type="ECO:0000313" key="5">
    <source>
        <dbReference type="EMBL" id="WAQ89956.1"/>
    </source>
</evidence>
<keyword evidence="2 3" id="KW-0378">Hydrolase</keyword>
<feature type="signal peptide" evidence="3">
    <location>
        <begin position="1"/>
        <end position="24"/>
    </location>
</feature>
<evidence type="ECO:0000256" key="3">
    <source>
        <dbReference type="RuleBase" id="RU361235"/>
    </source>
</evidence>
<organism evidence="5 6">
    <name type="scientific">Puccinia triticina</name>
    <dbReference type="NCBI Taxonomy" id="208348"/>
    <lineage>
        <taxon>Eukaryota</taxon>
        <taxon>Fungi</taxon>
        <taxon>Dikarya</taxon>
        <taxon>Basidiomycota</taxon>
        <taxon>Pucciniomycotina</taxon>
        <taxon>Pucciniomycetes</taxon>
        <taxon>Pucciniales</taxon>
        <taxon>Pucciniaceae</taxon>
        <taxon>Puccinia</taxon>
    </lineage>
</organism>
<dbReference type="Pfam" id="PF00135">
    <property type="entry name" value="COesterase"/>
    <property type="match status" value="1"/>
</dbReference>
<dbReference type="PANTHER" id="PTHR45570:SF1">
    <property type="entry name" value="CARBOXYLIC ESTER HYDROLASE"/>
    <property type="match status" value="1"/>
</dbReference>
<reference evidence="5" key="1">
    <citation type="submission" date="2022-10" db="EMBL/GenBank/DDBJ databases">
        <title>Puccinia triticina Genome sequencing and assembly.</title>
        <authorList>
            <person name="Li C."/>
        </authorList>
    </citation>
    <scope>NUCLEOTIDE SEQUENCE</scope>
    <source>
        <strain evidence="5">Pt15</strain>
    </source>
</reference>
<evidence type="ECO:0000313" key="6">
    <source>
        <dbReference type="Proteomes" id="UP001164743"/>
    </source>
</evidence>
<keyword evidence="6" id="KW-1185">Reference proteome</keyword>
<dbReference type="Proteomes" id="UP001164743">
    <property type="component" value="Chromosome 11A"/>
</dbReference>
<dbReference type="InterPro" id="IPR029058">
    <property type="entry name" value="AB_hydrolase_fold"/>
</dbReference>
<dbReference type="EC" id="3.1.1.-" evidence="3"/>
<dbReference type="PANTHER" id="PTHR45570">
    <property type="entry name" value="CARBOXYLIC ESTER HYDROLASE"/>
    <property type="match status" value="1"/>
</dbReference>
<protein>
    <recommendedName>
        <fullName evidence="3">Carboxylic ester hydrolase</fullName>
        <ecNumber evidence="3">3.1.1.-</ecNumber>
    </recommendedName>
</protein>
<dbReference type="InterPro" id="IPR019826">
    <property type="entry name" value="Carboxylesterase_B_AS"/>
</dbReference>
<comment type="similarity">
    <text evidence="1 3">Belongs to the type-B carboxylesterase/lipase family.</text>
</comment>
<evidence type="ECO:0000259" key="4">
    <source>
        <dbReference type="Pfam" id="PF00135"/>
    </source>
</evidence>
<keyword evidence="3" id="KW-0732">Signal</keyword>
<feature type="domain" description="Carboxylesterase type B" evidence="4">
    <location>
        <begin position="29"/>
        <end position="534"/>
    </location>
</feature>
<evidence type="ECO:0000256" key="1">
    <source>
        <dbReference type="ARBA" id="ARBA00005964"/>
    </source>
</evidence>
<dbReference type="SUPFAM" id="SSF53474">
    <property type="entry name" value="alpha/beta-Hydrolases"/>
    <property type="match status" value="1"/>
</dbReference>
<sequence length="568" mass="62433">MTFQNSKIRTGLCFLLFLLPFVILDDPRTQVIYTPKGSIRGAESKTKDVFQYSLRYAQPPVGQLRWRDPLSVNRWNGIYDATNPPPLCPQPNLADGQAFSEDCLFYTVYSPQVERGNKLPIFVWLHGGSFIQGGATNYGLDGSALAGKSKMIVVVVQYRLGLLGFLKGPLARTSPPIGGNYAVKDVITALNSIREMADAFGGDRNSITLAGQSSGAEMIKTLLVTRSASDLFQRAILQSAPLNYGDHSAKTADAIGAIAIPLFNCQDDCYRSYLDVDTILEVQDALMDQLPNRLPEVAAAEPFRPFVDNALISNDFMRALNSPGSRDLCLGNRQIIFTTVKDESGPTIEYRAKDLNSITQIPQLISSALGSLDANRSSDIQSSHVYSHELGFELIFRNRIQAAKETLMLFGSDYIWTCPNQQVAVNLTRNFPAPSGNGSIWLAEFDLGIPYPSTQNIPLCRGKVCHEDDILAVFGTPKDYPRFLSYSQKKLITEVGKRWAAFAASGSPNLDGYASWSPVANGDELNLLRFGKVMGKIAQDQRPWACSQSDGFWGTKVRFDSQITGNSG</sequence>
<name>A0ABY7CXL8_9BASI</name>
<dbReference type="EMBL" id="CP110431">
    <property type="protein sequence ID" value="WAQ89956.1"/>
    <property type="molecule type" value="Genomic_DNA"/>
</dbReference>